<accession>A0ABY3SDM8</accession>
<evidence type="ECO:0000313" key="3">
    <source>
        <dbReference type="EMBL" id="UJF31528.1"/>
    </source>
</evidence>
<protein>
    <submittedName>
        <fullName evidence="3">Uncharacterized protein</fullName>
    </submittedName>
</protein>
<feature type="region of interest" description="Disordered" evidence="1">
    <location>
        <begin position="37"/>
        <end position="107"/>
    </location>
</feature>
<reference evidence="3 4" key="1">
    <citation type="journal article" date="2024" name="Int. J. Syst. Evol. Microbiol.">
        <title>Paenibacillus hexagrammi sp. nov., a novel bacterium isolated from the gut content of Hexagrammos agrammus.</title>
        <authorList>
            <person name="Jung H.K."/>
            <person name="Kim D.G."/>
            <person name="Zin H."/>
            <person name="Park J."/>
            <person name="Jung H."/>
            <person name="Kim Y.O."/>
            <person name="Kong H.J."/>
            <person name="Kim J.W."/>
            <person name="Kim Y.S."/>
        </authorList>
    </citation>
    <scope>NUCLEOTIDE SEQUENCE [LARGE SCALE GENOMIC DNA]</scope>
    <source>
        <strain evidence="3 4">YPD9-1</strain>
    </source>
</reference>
<organism evidence="3 4">
    <name type="scientific">Paenibacillus hexagrammi</name>
    <dbReference type="NCBI Taxonomy" id="2908839"/>
    <lineage>
        <taxon>Bacteria</taxon>
        <taxon>Bacillati</taxon>
        <taxon>Bacillota</taxon>
        <taxon>Bacilli</taxon>
        <taxon>Bacillales</taxon>
        <taxon>Paenibacillaceae</taxon>
        <taxon>Paenibacillus</taxon>
    </lineage>
</organism>
<dbReference type="Proteomes" id="UP001649230">
    <property type="component" value="Chromosome"/>
</dbReference>
<feature type="signal peptide" evidence="2">
    <location>
        <begin position="1"/>
        <end position="21"/>
    </location>
</feature>
<dbReference type="EMBL" id="CP090978">
    <property type="protein sequence ID" value="UJF31528.1"/>
    <property type="molecule type" value="Genomic_DNA"/>
</dbReference>
<feature type="chain" id="PRO_5045070779" evidence="2">
    <location>
        <begin position="22"/>
        <end position="196"/>
    </location>
</feature>
<keyword evidence="4" id="KW-1185">Reference proteome</keyword>
<dbReference type="PROSITE" id="PS51257">
    <property type="entry name" value="PROKAR_LIPOPROTEIN"/>
    <property type="match status" value="1"/>
</dbReference>
<evidence type="ECO:0000313" key="4">
    <source>
        <dbReference type="Proteomes" id="UP001649230"/>
    </source>
</evidence>
<feature type="compositionally biased region" description="Polar residues" evidence="1">
    <location>
        <begin position="37"/>
        <end position="66"/>
    </location>
</feature>
<evidence type="ECO:0000256" key="2">
    <source>
        <dbReference type="SAM" id="SignalP"/>
    </source>
</evidence>
<sequence>MNKQCKVIVLSCMPIAFSAMLLSGCQKSSVPIVQSPVQTTSQGQSMAAIQTPPTISNPSPEPTSTPVEDKSQHEAQVANSVKSDDPTLGKPAAPTAKPTPKPKIDEEDAYQQEKPTLMGLKLGAAKDKVLDRFGKAKKQFVMDEDEDPVDVYDYQDFSIGFNQKNELEFVDIHSEDIDPGLRGVRLGQKSKMQWLY</sequence>
<gene>
    <name evidence="3" type="ORF">L0M14_17120</name>
</gene>
<name>A0ABY3SDM8_9BACL</name>
<evidence type="ECO:0000256" key="1">
    <source>
        <dbReference type="SAM" id="MobiDB-lite"/>
    </source>
</evidence>
<keyword evidence="2" id="KW-0732">Signal</keyword>
<proteinExistence type="predicted"/>
<dbReference type="RefSeq" id="WP_235117874.1">
    <property type="nucleotide sequence ID" value="NZ_CP090978.1"/>
</dbReference>